<keyword evidence="3" id="KW-1185">Reference proteome</keyword>
<sequence length="1027" mass="111298">MEPPFTLASLPASGDRASVAPVRSLVGSRKRKRPEIAVGLDGEGVNVYNNPALVASYAFPPGTRFTASPCCLHEKLQKKQPKRRFTYAPISTSRIPSASKLYCFSEDTAKDSVDLVSRSTWDAPLPASPVLFVDVLPSRPTNQALPSSHDVLALQKDGRLHVRNADLSSERWSTSIADLLPTDVLKGGEAGKKLAVELEIEFATLTDAASAREGILKDRGDILAALDVTGVPGELAYVQILCVIVVHTARKGVEDSNSFRQLHLFSIWPRNASSAFGRSTPRHLLSSPLKIGTSTSRPMAVRQFTLHAQTGIIQLLDDVGSITTYNVSGLSPRMESKLSVPNTKFDSMLRLSPSLIIASSNTACGVYDTKFNSVHAQVPLRSDTEPLADSKKRKSSEANAGRFRLCAYFSDIGLAVGLSGSELIGLQLGAKLVAPKKVKTGPTLVDSIGKGVGSNRFAISNAPILRRGLKSLIPGSLYHDDEQWQKQKEELDMHCGEDDVFEFEKAFAEVLGIQRKTQESTDSRSQNVGPGVEEATINGQVTRTNGTQLGHSNGDAKSVALIEPDLPEWVLSHNAQDLLRYSHQIHALYALSKTFSWVYTDDDGSRTPRTQGGSPAPSIKLDFYSPNVFRWLAVTGYMTTDFVQKALQEPSAQLPSSGHPLRTSVAATDLVGAIVSFDPEMRVLYSFLYEGASPESACIVHAAKCLFRSLLSLDDPADTLERVDPLLLTNGVPHTSEAGVDGVDNNEDPDAAESEALIASTSTLLSRAMSTLDHGLSLRSASLRLCLSKLAAFPHNQVVQALREGLERMEILSLIQLLREELAEGGWTRRYVDDGPEWQDSMESSGSNDRPDDRAIPIIAGMLSCALDAIGLGGWLADFNANVAASSRSPDASAAESESAEAILHALRLDISVALEGIQEATFLAQLFDGQLTYDRRLHKAVLMPGQEQLLRQGKPFPVAEVNAYMPGMGLGELESSALPLGLKVANQIGPDWKVTYGRRITQKSKRDIGRELSKRTAKYSVEKIKI</sequence>
<proteinExistence type="predicted"/>
<gene>
    <name evidence="2" type="ORF">BDY21DRAFT_294430</name>
</gene>
<dbReference type="Proteomes" id="UP000799766">
    <property type="component" value="Unassembled WGS sequence"/>
</dbReference>
<reference evidence="2" key="1">
    <citation type="journal article" date="2020" name="Stud. Mycol.">
        <title>101 Dothideomycetes genomes: a test case for predicting lifestyles and emergence of pathogens.</title>
        <authorList>
            <person name="Haridas S."/>
            <person name="Albert R."/>
            <person name="Binder M."/>
            <person name="Bloem J."/>
            <person name="Labutti K."/>
            <person name="Salamov A."/>
            <person name="Andreopoulos B."/>
            <person name="Baker S."/>
            <person name="Barry K."/>
            <person name="Bills G."/>
            <person name="Bluhm B."/>
            <person name="Cannon C."/>
            <person name="Castanera R."/>
            <person name="Culley D."/>
            <person name="Daum C."/>
            <person name="Ezra D."/>
            <person name="Gonzalez J."/>
            <person name="Henrissat B."/>
            <person name="Kuo A."/>
            <person name="Liang C."/>
            <person name="Lipzen A."/>
            <person name="Lutzoni F."/>
            <person name="Magnuson J."/>
            <person name="Mondo S."/>
            <person name="Nolan M."/>
            <person name="Ohm R."/>
            <person name="Pangilinan J."/>
            <person name="Park H.-J."/>
            <person name="Ramirez L."/>
            <person name="Alfaro M."/>
            <person name="Sun H."/>
            <person name="Tritt A."/>
            <person name="Yoshinaga Y."/>
            <person name="Zwiers L.-H."/>
            <person name="Turgeon B."/>
            <person name="Goodwin S."/>
            <person name="Spatafora J."/>
            <person name="Crous P."/>
            <person name="Grigoriev I."/>
        </authorList>
    </citation>
    <scope>NUCLEOTIDE SEQUENCE</scope>
    <source>
        <strain evidence="2">ATCC 16933</strain>
    </source>
</reference>
<protein>
    <submittedName>
        <fullName evidence="2">Uncharacterized protein</fullName>
    </submittedName>
</protein>
<feature type="region of interest" description="Disordered" evidence="1">
    <location>
        <begin position="833"/>
        <end position="852"/>
    </location>
</feature>
<organism evidence="2 3">
    <name type="scientific">Lineolata rhizophorae</name>
    <dbReference type="NCBI Taxonomy" id="578093"/>
    <lineage>
        <taxon>Eukaryota</taxon>
        <taxon>Fungi</taxon>
        <taxon>Dikarya</taxon>
        <taxon>Ascomycota</taxon>
        <taxon>Pezizomycotina</taxon>
        <taxon>Dothideomycetes</taxon>
        <taxon>Dothideomycetes incertae sedis</taxon>
        <taxon>Lineolatales</taxon>
        <taxon>Lineolataceae</taxon>
        <taxon>Lineolata</taxon>
    </lineage>
</organism>
<evidence type="ECO:0000313" key="3">
    <source>
        <dbReference type="Proteomes" id="UP000799766"/>
    </source>
</evidence>
<dbReference type="EMBL" id="MU001706">
    <property type="protein sequence ID" value="KAF2452595.1"/>
    <property type="molecule type" value="Genomic_DNA"/>
</dbReference>
<accession>A0A6A6NLK4</accession>
<name>A0A6A6NLK4_9PEZI</name>
<dbReference type="OrthoDB" id="5330858at2759"/>
<evidence type="ECO:0000256" key="1">
    <source>
        <dbReference type="SAM" id="MobiDB-lite"/>
    </source>
</evidence>
<evidence type="ECO:0000313" key="2">
    <source>
        <dbReference type="EMBL" id="KAF2452595.1"/>
    </source>
</evidence>
<dbReference type="AlphaFoldDB" id="A0A6A6NLK4"/>